<gene>
    <name evidence="1" type="ORF">METZ01_LOCUS463424</name>
</gene>
<accession>A0A383ASQ6</accession>
<name>A0A383ASQ6_9ZZZZ</name>
<dbReference type="EMBL" id="UINC01194474">
    <property type="protein sequence ID" value="SVE10570.1"/>
    <property type="molecule type" value="Genomic_DNA"/>
</dbReference>
<organism evidence="1">
    <name type="scientific">marine metagenome</name>
    <dbReference type="NCBI Taxonomy" id="408172"/>
    <lineage>
        <taxon>unclassified sequences</taxon>
        <taxon>metagenomes</taxon>
        <taxon>ecological metagenomes</taxon>
    </lineage>
</organism>
<evidence type="ECO:0000313" key="1">
    <source>
        <dbReference type="EMBL" id="SVE10570.1"/>
    </source>
</evidence>
<dbReference type="AlphaFoldDB" id="A0A383ASQ6"/>
<sequence length="107" mass="12968">MQLYQQPVFPYYQSMGIKEFFYPVQSDSEFVGFLHIWWNKDKMSGIVQGGHEAKGFWETTWYDKAEDKPPRKDKVIIDYHKLELIAQNEEKKRFELMAMRLKQEEKL</sequence>
<reference evidence="1" key="1">
    <citation type="submission" date="2018-05" db="EMBL/GenBank/DDBJ databases">
        <authorList>
            <person name="Lanie J.A."/>
            <person name="Ng W.-L."/>
            <person name="Kazmierczak K.M."/>
            <person name="Andrzejewski T.M."/>
            <person name="Davidsen T.M."/>
            <person name="Wayne K.J."/>
            <person name="Tettelin H."/>
            <person name="Glass J.I."/>
            <person name="Rusch D."/>
            <person name="Podicherti R."/>
            <person name="Tsui H.-C.T."/>
            <person name="Winkler M.E."/>
        </authorList>
    </citation>
    <scope>NUCLEOTIDE SEQUENCE</scope>
</reference>
<feature type="non-terminal residue" evidence="1">
    <location>
        <position position="107"/>
    </location>
</feature>
<proteinExistence type="predicted"/>
<protein>
    <submittedName>
        <fullName evidence="1">Uncharacterized protein</fullName>
    </submittedName>
</protein>